<dbReference type="Pfam" id="PF09336">
    <property type="entry name" value="Vps4_C"/>
    <property type="match status" value="1"/>
</dbReference>
<dbReference type="Gene3D" id="3.40.50.300">
    <property type="entry name" value="P-loop containing nucleotide triphosphate hydrolases"/>
    <property type="match status" value="1"/>
</dbReference>
<dbReference type="FunFam" id="1.10.8.60:FF:000022">
    <property type="entry name" value="Fidgetin like 1"/>
    <property type="match status" value="1"/>
</dbReference>
<dbReference type="InterPro" id="IPR015415">
    <property type="entry name" value="Spast_Vps4_C"/>
</dbReference>
<keyword evidence="8" id="KW-1185">Reference proteome</keyword>
<dbReference type="InterPro" id="IPR003960">
    <property type="entry name" value="ATPase_AAA_CS"/>
</dbReference>
<dbReference type="InterPro" id="IPR003959">
    <property type="entry name" value="ATPase_AAA_core"/>
</dbReference>
<reference evidence="7" key="1">
    <citation type="submission" date="2016-10" db="EMBL/GenBank/DDBJ databases">
        <authorList>
            <person name="Benchimol M."/>
            <person name="Almeida L.G."/>
            <person name="Vasconcelos A.T."/>
            <person name="Perreira-Neves A."/>
            <person name="Rosa I.A."/>
            <person name="Tasca T."/>
            <person name="Bogo M.R."/>
            <person name="de Souza W."/>
        </authorList>
    </citation>
    <scope>NUCLEOTIDE SEQUENCE [LARGE SCALE GENOMIC DNA]</scope>
    <source>
        <strain evidence="7">K</strain>
    </source>
</reference>
<evidence type="ECO:0000256" key="2">
    <source>
        <dbReference type="ARBA" id="ARBA00022741"/>
    </source>
</evidence>
<evidence type="ECO:0000259" key="6">
    <source>
        <dbReference type="SMART" id="SM00382"/>
    </source>
</evidence>
<comment type="similarity">
    <text evidence="1 4">Belongs to the AAA ATPase family.</text>
</comment>
<proteinExistence type="inferred from homology"/>
<dbReference type="PANTHER" id="PTHR23074">
    <property type="entry name" value="AAA DOMAIN-CONTAINING"/>
    <property type="match status" value="1"/>
</dbReference>
<dbReference type="SMART" id="SM00382">
    <property type="entry name" value="AAA"/>
    <property type="match status" value="1"/>
</dbReference>
<dbReference type="VEuPathDB" id="TrichDB:TRFO_27186"/>
<feature type="region of interest" description="Disordered" evidence="5">
    <location>
        <begin position="86"/>
        <end position="122"/>
    </location>
</feature>
<dbReference type="AlphaFoldDB" id="A0A1J4K657"/>
<feature type="compositionally biased region" description="Basic and acidic residues" evidence="5">
    <location>
        <begin position="179"/>
        <end position="195"/>
    </location>
</feature>
<dbReference type="InterPro" id="IPR050304">
    <property type="entry name" value="MT-severing_AAA_ATPase"/>
</dbReference>
<evidence type="ECO:0000256" key="3">
    <source>
        <dbReference type="ARBA" id="ARBA00022840"/>
    </source>
</evidence>
<dbReference type="InterPro" id="IPR027417">
    <property type="entry name" value="P-loop_NTPase"/>
</dbReference>
<gene>
    <name evidence="7" type="ORF">TRFO_27186</name>
</gene>
<dbReference type="InterPro" id="IPR003593">
    <property type="entry name" value="AAA+_ATPase"/>
</dbReference>
<dbReference type="EMBL" id="MLAK01000767">
    <property type="protein sequence ID" value="OHT05174.1"/>
    <property type="molecule type" value="Genomic_DNA"/>
</dbReference>
<evidence type="ECO:0000313" key="8">
    <source>
        <dbReference type="Proteomes" id="UP000179807"/>
    </source>
</evidence>
<name>A0A1J4K657_9EUKA</name>
<feature type="region of interest" description="Disordered" evidence="5">
    <location>
        <begin position="172"/>
        <end position="195"/>
    </location>
</feature>
<keyword evidence="2 4" id="KW-0547">Nucleotide-binding</keyword>
<dbReference type="GO" id="GO:0016887">
    <property type="term" value="F:ATP hydrolysis activity"/>
    <property type="evidence" value="ECO:0007669"/>
    <property type="project" value="InterPro"/>
</dbReference>
<dbReference type="InterPro" id="IPR041569">
    <property type="entry name" value="AAA_lid_3"/>
</dbReference>
<dbReference type="RefSeq" id="XP_068358310.1">
    <property type="nucleotide sequence ID" value="XM_068505385.1"/>
</dbReference>
<dbReference type="OrthoDB" id="10251136at2759"/>
<dbReference type="PROSITE" id="PS00674">
    <property type="entry name" value="AAA"/>
    <property type="match status" value="1"/>
</dbReference>
<feature type="compositionally biased region" description="Low complexity" evidence="5">
    <location>
        <begin position="95"/>
        <end position="116"/>
    </location>
</feature>
<dbReference type="GeneID" id="94840089"/>
<feature type="domain" description="AAA+ ATPase" evidence="6">
    <location>
        <begin position="253"/>
        <end position="389"/>
    </location>
</feature>
<sequence length="494" mass="54979">MEFLKGALKAGDVNNNTEALVQCLCGIATLTEKDSVASMYFSSLIDSFSSEVKNIREMPESNSKNFPSLPSYIPQSALKNIDITNQSTPNKNLANNHSSTSISINDNTISNNSINENETENRFTVGSNRFRSKNIDNTESVPSFQTASAALGISAVKKNKLSKSQISSNNSTFQYTKSQNDRQSSKEVDYEGDERLRNIEPQMIEKIENEILMSTSSTRWSDVAGLESAKQAVIEAIIYPMIHPEVFTGLRTPPRGVLFFGPPGTGKTMIAKALANEAGCTFFNISASSLTSKWVGEGEKLTRALFCVARVRSPSIVFIDEIDSLLTKRGDNDFEASRRVKTEFLLQFQGVSSGDDERILILGATNRPQDLDDAARRRFEKRIYIPLPDAATRKALIELLLKQCPSEITQEQVEEIVKMTEGYSCADINSLFREAAIIPVRINMDIKNLNKKPDVRPMVFNDVMVAARKVKSSVSPESLKQYEEWDKEFGYTSC</sequence>
<dbReference type="FunFam" id="3.40.50.300:FF:000093">
    <property type="entry name" value="Fidgetin-like 1"/>
    <property type="match status" value="1"/>
</dbReference>
<dbReference type="SUPFAM" id="SSF52540">
    <property type="entry name" value="P-loop containing nucleoside triphosphate hydrolases"/>
    <property type="match status" value="1"/>
</dbReference>
<dbReference type="GO" id="GO:0005524">
    <property type="term" value="F:ATP binding"/>
    <property type="evidence" value="ECO:0007669"/>
    <property type="project" value="UniProtKB-KW"/>
</dbReference>
<protein>
    <submittedName>
        <fullName evidence="7">Fidgetin-like protein 1</fullName>
    </submittedName>
</protein>
<evidence type="ECO:0000313" key="7">
    <source>
        <dbReference type="EMBL" id="OHT05174.1"/>
    </source>
</evidence>
<comment type="caution">
    <text evidence="7">The sequence shown here is derived from an EMBL/GenBank/DDBJ whole genome shotgun (WGS) entry which is preliminary data.</text>
</comment>
<organism evidence="7 8">
    <name type="scientific">Tritrichomonas foetus</name>
    <dbReference type="NCBI Taxonomy" id="1144522"/>
    <lineage>
        <taxon>Eukaryota</taxon>
        <taxon>Metamonada</taxon>
        <taxon>Parabasalia</taxon>
        <taxon>Tritrichomonadida</taxon>
        <taxon>Tritrichomonadidae</taxon>
        <taxon>Tritrichomonas</taxon>
    </lineage>
</organism>
<accession>A0A1J4K657</accession>
<evidence type="ECO:0000256" key="5">
    <source>
        <dbReference type="SAM" id="MobiDB-lite"/>
    </source>
</evidence>
<evidence type="ECO:0000256" key="4">
    <source>
        <dbReference type="RuleBase" id="RU003651"/>
    </source>
</evidence>
<keyword evidence="3 4" id="KW-0067">ATP-binding</keyword>
<dbReference type="Proteomes" id="UP000179807">
    <property type="component" value="Unassembled WGS sequence"/>
</dbReference>
<dbReference type="PANTHER" id="PTHR23074:SF17">
    <property type="entry name" value="FIDGETIN-LIKE PROTEIN 1"/>
    <property type="match status" value="1"/>
</dbReference>
<dbReference type="Pfam" id="PF00004">
    <property type="entry name" value="AAA"/>
    <property type="match status" value="1"/>
</dbReference>
<evidence type="ECO:0000256" key="1">
    <source>
        <dbReference type="ARBA" id="ARBA00006914"/>
    </source>
</evidence>
<dbReference type="Gene3D" id="1.10.8.60">
    <property type="match status" value="1"/>
</dbReference>
<dbReference type="Pfam" id="PF17862">
    <property type="entry name" value="AAA_lid_3"/>
    <property type="match status" value="1"/>
</dbReference>